<evidence type="ECO:0000256" key="3">
    <source>
        <dbReference type="ARBA" id="ARBA00022679"/>
    </source>
</evidence>
<evidence type="ECO:0000256" key="6">
    <source>
        <dbReference type="ARBA" id="ARBA00022840"/>
    </source>
</evidence>
<dbReference type="Gene3D" id="3.90.810.10">
    <property type="entry name" value="CRIB domain"/>
    <property type="match status" value="1"/>
</dbReference>
<dbReference type="EC" id="2.7.11.1" evidence="1"/>
<organism evidence="8 9">
    <name type="scientific">Tulasnella calospora MUT 4182</name>
    <dbReference type="NCBI Taxonomy" id="1051891"/>
    <lineage>
        <taxon>Eukaryota</taxon>
        <taxon>Fungi</taxon>
        <taxon>Dikarya</taxon>
        <taxon>Basidiomycota</taxon>
        <taxon>Agaricomycotina</taxon>
        <taxon>Agaricomycetes</taxon>
        <taxon>Cantharellales</taxon>
        <taxon>Tulasnellaceae</taxon>
        <taxon>Tulasnella</taxon>
    </lineage>
</organism>
<dbReference type="CDD" id="cd01093">
    <property type="entry name" value="CRIB_PAK_like"/>
    <property type="match status" value="1"/>
</dbReference>
<name>A0A0C3QG80_9AGAM</name>
<sequence>KRPEISTPYDPVRLAHVDLDPYTGEFTGLPKEWQQVLQESGISRQDQEKNPQAVVEIFKFYQE</sequence>
<dbReference type="STRING" id="1051891.A0A0C3QG80"/>
<reference evidence="8 9" key="1">
    <citation type="submission" date="2014-04" db="EMBL/GenBank/DDBJ databases">
        <authorList>
            <consortium name="DOE Joint Genome Institute"/>
            <person name="Kuo A."/>
            <person name="Girlanda M."/>
            <person name="Perotto S."/>
            <person name="Kohler A."/>
            <person name="Nagy L.G."/>
            <person name="Floudas D."/>
            <person name="Copeland A."/>
            <person name="Barry K.W."/>
            <person name="Cichocki N."/>
            <person name="Veneault-Fourrey C."/>
            <person name="LaButti K."/>
            <person name="Lindquist E.A."/>
            <person name="Lipzen A."/>
            <person name="Lundell T."/>
            <person name="Morin E."/>
            <person name="Murat C."/>
            <person name="Sun H."/>
            <person name="Tunlid A."/>
            <person name="Henrissat B."/>
            <person name="Grigoriev I.V."/>
            <person name="Hibbett D.S."/>
            <person name="Martin F."/>
            <person name="Nordberg H.P."/>
            <person name="Cantor M.N."/>
            <person name="Hua S.X."/>
        </authorList>
    </citation>
    <scope>NUCLEOTIDE SEQUENCE [LARGE SCALE GENOMIC DNA]</scope>
    <source>
        <strain evidence="8 9">MUT 4182</strain>
    </source>
</reference>
<evidence type="ECO:0000259" key="7">
    <source>
        <dbReference type="SMART" id="SM00285"/>
    </source>
</evidence>
<feature type="non-terminal residue" evidence="8">
    <location>
        <position position="1"/>
    </location>
</feature>
<dbReference type="GO" id="GO:0004674">
    <property type="term" value="F:protein serine/threonine kinase activity"/>
    <property type="evidence" value="ECO:0007669"/>
    <property type="project" value="UniProtKB-KW"/>
</dbReference>
<keyword evidence="5" id="KW-0418">Kinase</keyword>
<feature type="domain" description="CRIB" evidence="7">
    <location>
        <begin position="5"/>
        <end position="40"/>
    </location>
</feature>
<proteinExistence type="predicted"/>
<dbReference type="GO" id="GO:0005524">
    <property type="term" value="F:ATP binding"/>
    <property type="evidence" value="ECO:0007669"/>
    <property type="project" value="UniProtKB-KW"/>
</dbReference>
<evidence type="ECO:0000313" key="9">
    <source>
        <dbReference type="Proteomes" id="UP000054248"/>
    </source>
</evidence>
<evidence type="ECO:0000256" key="2">
    <source>
        <dbReference type="ARBA" id="ARBA00022527"/>
    </source>
</evidence>
<dbReference type="AlphaFoldDB" id="A0A0C3QG80"/>
<dbReference type="EMBL" id="KN822970">
    <property type="protein sequence ID" value="KIO30595.1"/>
    <property type="molecule type" value="Genomic_DNA"/>
</dbReference>
<accession>A0A0C3QG80</accession>
<dbReference type="SMART" id="SM00285">
    <property type="entry name" value="PBD"/>
    <property type="match status" value="1"/>
</dbReference>
<protein>
    <recommendedName>
        <fullName evidence="1">non-specific serine/threonine protein kinase</fullName>
        <ecNumber evidence="1">2.7.11.1</ecNumber>
    </recommendedName>
</protein>
<evidence type="ECO:0000256" key="4">
    <source>
        <dbReference type="ARBA" id="ARBA00022741"/>
    </source>
</evidence>
<dbReference type="Pfam" id="PF00786">
    <property type="entry name" value="PBD"/>
    <property type="match status" value="1"/>
</dbReference>
<evidence type="ECO:0000256" key="5">
    <source>
        <dbReference type="ARBA" id="ARBA00022777"/>
    </source>
</evidence>
<dbReference type="InterPro" id="IPR033923">
    <property type="entry name" value="PAK_BD"/>
</dbReference>
<keyword evidence="3" id="KW-0808">Transferase</keyword>
<dbReference type="InterPro" id="IPR000095">
    <property type="entry name" value="CRIB_dom"/>
</dbReference>
<gene>
    <name evidence="8" type="ORF">M407DRAFT_42889</name>
</gene>
<keyword evidence="2" id="KW-0723">Serine/threonine-protein kinase</keyword>
<keyword evidence="9" id="KW-1185">Reference proteome</keyword>
<reference evidence="9" key="2">
    <citation type="submission" date="2015-01" db="EMBL/GenBank/DDBJ databases">
        <title>Evolutionary Origins and Diversification of the Mycorrhizal Mutualists.</title>
        <authorList>
            <consortium name="DOE Joint Genome Institute"/>
            <consortium name="Mycorrhizal Genomics Consortium"/>
            <person name="Kohler A."/>
            <person name="Kuo A."/>
            <person name="Nagy L.G."/>
            <person name="Floudas D."/>
            <person name="Copeland A."/>
            <person name="Barry K.W."/>
            <person name="Cichocki N."/>
            <person name="Veneault-Fourrey C."/>
            <person name="LaButti K."/>
            <person name="Lindquist E.A."/>
            <person name="Lipzen A."/>
            <person name="Lundell T."/>
            <person name="Morin E."/>
            <person name="Murat C."/>
            <person name="Riley R."/>
            <person name="Ohm R."/>
            <person name="Sun H."/>
            <person name="Tunlid A."/>
            <person name="Henrissat B."/>
            <person name="Grigoriev I.V."/>
            <person name="Hibbett D.S."/>
            <person name="Martin F."/>
        </authorList>
    </citation>
    <scope>NUCLEOTIDE SEQUENCE [LARGE SCALE GENOMIC DNA]</scope>
    <source>
        <strain evidence="9">MUT 4182</strain>
    </source>
</reference>
<evidence type="ECO:0000313" key="8">
    <source>
        <dbReference type="EMBL" id="KIO30595.1"/>
    </source>
</evidence>
<evidence type="ECO:0000256" key="1">
    <source>
        <dbReference type="ARBA" id="ARBA00012513"/>
    </source>
</evidence>
<dbReference type="Proteomes" id="UP000054248">
    <property type="component" value="Unassembled WGS sequence"/>
</dbReference>
<dbReference type="HOGENOM" id="CLU_129373_1_0_1"/>
<feature type="non-terminal residue" evidence="8">
    <location>
        <position position="63"/>
    </location>
</feature>
<dbReference type="OrthoDB" id="248923at2759"/>
<keyword evidence="4" id="KW-0547">Nucleotide-binding</keyword>
<dbReference type="InterPro" id="IPR036936">
    <property type="entry name" value="CRIB_dom_sf"/>
</dbReference>
<keyword evidence="6" id="KW-0067">ATP-binding</keyword>